<gene>
    <name evidence="1" type="ORF">RhiirA5_479097</name>
</gene>
<reference evidence="1 2" key="1">
    <citation type="submission" date="2016-04" db="EMBL/GenBank/DDBJ databases">
        <title>Genome analyses suggest a sexual origin of heterokaryosis in a supposedly ancient asexual fungus.</title>
        <authorList>
            <person name="Ropars J."/>
            <person name="Sedzielewska K."/>
            <person name="Noel J."/>
            <person name="Charron P."/>
            <person name="Farinelli L."/>
            <person name="Marton T."/>
            <person name="Kruger M."/>
            <person name="Pelin A."/>
            <person name="Brachmann A."/>
            <person name="Corradi N."/>
        </authorList>
    </citation>
    <scope>NUCLEOTIDE SEQUENCE [LARGE SCALE GENOMIC DNA]</scope>
    <source>
        <strain evidence="1 2">A5</strain>
    </source>
</reference>
<name>A0A2N0PLL8_9GLOM</name>
<reference evidence="1 2" key="2">
    <citation type="submission" date="2017-09" db="EMBL/GenBank/DDBJ databases">
        <title>Extensive intraspecific genome diversity in a model arbuscular mycorrhizal fungus.</title>
        <authorList>
            <person name="Chen E.C."/>
            <person name="Morin E."/>
            <person name="Beaudet D."/>
            <person name="Noel J."/>
            <person name="Ndikumana S."/>
            <person name="Charron P."/>
            <person name="St-Onge C."/>
            <person name="Giorgi J."/>
            <person name="Grigoriev I.V."/>
            <person name="Roux C."/>
            <person name="Martin F.M."/>
            <person name="Corradi N."/>
        </authorList>
    </citation>
    <scope>NUCLEOTIDE SEQUENCE [LARGE SCALE GENOMIC DNA]</scope>
    <source>
        <strain evidence="1 2">A5</strain>
    </source>
</reference>
<evidence type="ECO:0008006" key="3">
    <source>
        <dbReference type="Google" id="ProtNLM"/>
    </source>
</evidence>
<dbReference type="VEuPathDB" id="FungiDB:FUN_009249"/>
<dbReference type="InterPro" id="IPR032675">
    <property type="entry name" value="LRR_dom_sf"/>
</dbReference>
<sequence length="488" mass="56029">MNKMEKLNTDCFILIFNELRKDNKSLYSCLLVNKEWCHLVIPILWEGYPYSNCEKSQEKFSNVILSCLPSYSKQLLFDINIKVPSNSPTFNYVSFCKFLRVGFVGNIIYSVFKEEVLNNSKKKRFLEQEIYKLFINQCKNIRELVWRTFHPLQSYPGAMTSFSQLHNLAVDLNYVNSNNLYETAQICKNLGILTISAFSQDVRGLISLIDEQRNLKVVSLNFCINEGTFKELSKALARKGHTINNLSLYDSVGFTPHSFLTSLNNLKVLTIYHNNCKSYEGIEEFQKYLANSIFPDLEILEISNLLCFKEFSMLIEKTKGNILDIYVNIFNKSANNTGMLISAISNHCPKIEHLTTHLGPNDLIYVRSLLMNCKNLIRLSLNSLNEKNGIGDELLNILAELSPKSLTDIEISGDWEYPIDTFVKFFESYKERNLLSFVVRGYFCYMSGEPTTTTITTEHVLATWFGLVSVLIQPKPNPTTKVTDKTEL</sequence>
<proteinExistence type="predicted"/>
<dbReference type="AlphaFoldDB" id="A0A2N0PLL8"/>
<evidence type="ECO:0000313" key="1">
    <source>
        <dbReference type="EMBL" id="PKC07746.1"/>
    </source>
</evidence>
<dbReference type="EMBL" id="LLXJ01000609">
    <property type="protein sequence ID" value="PKC07746.1"/>
    <property type="molecule type" value="Genomic_DNA"/>
</dbReference>
<dbReference type="VEuPathDB" id="FungiDB:RhiirFUN_008063"/>
<dbReference type="VEuPathDB" id="FungiDB:RhiirA1_492594"/>
<protein>
    <recommendedName>
        <fullName evidence="3">F-box domain-containing protein</fullName>
    </recommendedName>
</protein>
<organism evidence="1 2">
    <name type="scientific">Rhizophagus irregularis</name>
    <dbReference type="NCBI Taxonomy" id="588596"/>
    <lineage>
        <taxon>Eukaryota</taxon>
        <taxon>Fungi</taxon>
        <taxon>Fungi incertae sedis</taxon>
        <taxon>Mucoromycota</taxon>
        <taxon>Glomeromycotina</taxon>
        <taxon>Glomeromycetes</taxon>
        <taxon>Glomerales</taxon>
        <taxon>Glomeraceae</taxon>
        <taxon>Rhizophagus</taxon>
    </lineage>
</organism>
<dbReference type="Proteomes" id="UP000232722">
    <property type="component" value="Unassembled WGS sequence"/>
</dbReference>
<dbReference type="Gene3D" id="3.80.10.10">
    <property type="entry name" value="Ribonuclease Inhibitor"/>
    <property type="match status" value="1"/>
</dbReference>
<accession>A0A2N0PLL8</accession>
<comment type="caution">
    <text evidence="1">The sequence shown here is derived from an EMBL/GenBank/DDBJ whole genome shotgun (WGS) entry which is preliminary data.</text>
</comment>
<evidence type="ECO:0000313" key="2">
    <source>
        <dbReference type="Proteomes" id="UP000232722"/>
    </source>
</evidence>
<dbReference type="SUPFAM" id="SSF52047">
    <property type="entry name" value="RNI-like"/>
    <property type="match status" value="1"/>
</dbReference>